<reference evidence="9" key="1">
    <citation type="submission" date="2014-09" db="EMBL/GenBank/DDBJ databases">
        <authorList>
            <person name="Illeghems K.G."/>
        </authorList>
    </citation>
    <scope>NUCLEOTIDE SEQUENCE [LARGE SCALE GENOMIC DNA]</scope>
    <source>
        <strain evidence="9">LMG 23848T</strain>
        <plasmid evidence="9">1P</plasmid>
    </source>
</reference>
<gene>
    <name evidence="7" type="primary">ohrR</name>
    <name evidence="7" type="ORF">AGA_1P61</name>
    <name evidence="8" type="ORF">GOB80_11985</name>
</gene>
<dbReference type="EMBL" id="WOTE01000010">
    <property type="protein sequence ID" value="NHO40385.1"/>
    <property type="molecule type" value="Genomic_DNA"/>
</dbReference>
<evidence type="ECO:0000313" key="10">
    <source>
        <dbReference type="Proteomes" id="UP000657200"/>
    </source>
</evidence>
<evidence type="ECO:0000313" key="7">
    <source>
        <dbReference type="EMBL" id="CEF57372.1"/>
    </source>
</evidence>
<dbReference type="EMBL" id="LN609303">
    <property type="protein sequence ID" value="CEF57372.1"/>
    <property type="molecule type" value="Genomic_DNA"/>
</dbReference>
<geneLocation type="plasmid" evidence="9">
    <name>1P</name>
</geneLocation>
<dbReference type="PROSITE" id="PS50995">
    <property type="entry name" value="HTH_MARR_2"/>
    <property type="match status" value="1"/>
</dbReference>
<dbReference type="GO" id="GO:0006950">
    <property type="term" value="P:response to stress"/>
    <property type="evidence" value="ECO:0007669"/>
    <property type="project" value="TreeGrafter"/>
</dbReference>
<protein>
    <submittedName>
        <fullName evidence="7">MarR family transcriptional regulator</fullName>
    </submittedName>
</protein>
<dbReference type="InterPro" id="IPR000835">
    <property type="entry name" value="HTH_MarR-typ"/>
</dbReference>
<dbReference type="PATRIC" id="fig|431306.5.peg.2788"/>
<proteinExistence type="predicted"/>
<dbReference type="Proteomes" id="UP000068250">
    <property type="component" value="Plasmid 1P"/>
</dbReference>
<evidence type="ECO:0000313" key="9">
    <source>
        <dbReference type="Proteomes" id="UP000068250"/>
    </source>
</evidence>
<dbReference type="GO" id="GO:0005737">
    <property type="term" value="C:cytoplasm"/>
    <property type="evidence" value="ECO:0007669"/>
    <property type="project" value="UniProtKB-SubCell"/>
</dbReference>
<dbReference type="OrthoDB" id="9806864at2"/>
<evidence type="ECO:0000256" key="2">
    <source>
        <dbReference type="ARBA" id="ARBA00022490"/>
    </source>
</evidence>
<dbReference type="InterPro" id="IPR036388">
    <property type="entry name" value="WH-like_DNA-bd_sf"/>
</dbReference>
<reference evidence="7" key="2">
    <citation type="submission" date="2014-09" db="EMBL/GenBank/DDBJ databases">
        <authorList>
            <person name="Magalhaes I.L.F."/>
            <person name="Oliveira U."/>
            <person name="Santos F.R."/>
            <person name="Vidigal T.H.D.A."/>
            <person name="Brescovit A.D."/>
            <person name="Santos A.J."/>
        </authorList>
    </citation>
    <scope>NUCLEOTIDE SEQUENCE</scope>
    <source>
        <strain evidence="7">LMG 23848T</strain>
    </source>
</reference>
<dbReference type="InterPro" id="IPR055166">
    <property type="entry name" value="Transc_reg_Sar_Rot_HTH"/>
</dbReference>
<name>A0A0U5BME6_9PROT</name>
<keyword evidence="2" id="KW-0963">Cytoplasm</keyword>
<evidence type="ECO:0000259" key="6">
    <source>
        <dbReference type="PROSITE" id="PS50995"/>
    </source>
</evidence>
<dbReference type="Gene3D" id="1.10.10.10">
    <property type="entry name" value="Winged helix-like DNA-binding domain superfamily/Winged helix DNA-binding domain"/>
    <property type="match status" value="1"/>
</dbReference>
<sequence length="155" mass="17906">MTQSKDTWLALDQQVCFPLYAATNMLQKLYQPLLQPLGLTYTKYLVMMVLWEAERQSAEVTVGDLQTCLYLDVATMSPLLKRMEKLGFIVRRRSRSDERKVMITLTVMGIELRERACTIPEQLVTKLEVNLESLISFRQEAQSLVETLATKLRET</sequence>
<dbReference type="PANTHER" id="PTHR33164:SF5">
    <property type="entry name" value="ORGANIC HYDROPEROXIDE RESISTANCE TRANSCRIPTIONAL REGULATOR"/>
    <property type="match status" value="1"/>
</dbReference>
<accession>A0A0U5BME6</accession>
<dbReference type="InterPro" id="IPR036390">
    <property type="entry name" value="WH_DNA-bd_sf"/>
</dbReference>
<feature type="domain" description="HTH marR-type" evidence="6">
    <location>
        <begin position="12"/>
        <end position="154"/>
    </location>
</feature>
<evidence type="ECO:0000256" key="4">
    <source>
        <dbReference type="ARBA" id="ARBA00023125"/>
    </source>
</evidence>
<dbReference type="Pfam" id="PF22381">
    <property type="entry name" value="Staph_reg_Sar_Rot"/>
    <property type="match status" value="1"/>
</dbReference>
<keyword evidence="4" id="KW-0238">DNA-binding</keyword>
<reference evidence="8 10" key="3">
    <citation type="journal article" date="2020" name="Int. J. Syst. Evol. Microbiol.">
        <title>Novel acetic acid bacteria from cider fermentations: Acetobacter conturbans sp. nov. and Acetobacter fallax sp. nov.</title>
        <authorList>
            <person name="Sombolestani A.S."/>
            <person name="Cleenwerck I."/>
            <person name="Cnockaert M."/>
            <person name="Borremans W."/>
            <person name="Wieme A.D."/>
            <person name="De Vuyst L."/>
            <person name="Vandamme P."/>
        </authorList>
    </citation>
    <scope>NUCLEOTIDE SEQUENCE [LARGE SCALE GENOMIC DNA]</scope>
    <source>
        <strain evidence="8 10">LMG 23848</strain>
    </source>
</reference>
<evidence type="ECO:0000313" key="8">
    <source>
        <dbReference type="EMBL" id="NHO40385.1"/>
    </source>
</evidence>
<dbReference type="AlphaFoldDB" id="A0A0U5BME6"/>
<dbReference type="PANTHER" id="PTHR33164">
    <property type="entry name" value="TRANSCRIPTIONAL REGULATOR, MARR FAMILY"/>
    <property type="match status" value="1"/>
</dbReference>
<dbReference type="GO" id="GO:0003677">
    <property type="term" value="F:DNA binding"/>
    <property type="evidence" value="ECO:0007669"/>
    <property type="project" value="UniProtKB-KW"/>
</dbReference>
<dbReference type="SMART" id="SM00347">
    <property type="entry name" value="HTH_MARR"/>
    <property type="match status" value="1"/>
</dbReference>
<keyword evidence="3" id="KW-0805">Transcription regulation</keyword>
<keyword evidence="10" id="KW-1185">Reference proteome</keyword>
<dbReference type="Proteomes" id="UP000657200">
    <property type="component" value="Unassembled WGS sequence"/>
</dbReference>
<evidence type="ECO:0000256" key="1">
    <source>
        <dbReference type="ARBA" id="ARBA00004496"/>
    </source>
</evidence>
<comment type="subcellular location">
    <subcellularLocation>
        <location evidence="1">Cytoplasm</location>
    </subcellularLocation>
</comment>
<evidence type="ECO:0000256" key="5">
    <source>
        <dbReference type="ARBA" id="ARBA00023163"/>
    </source>
</evidence>
<evidence type="ECO:0000256" key="3">
    <source>
        <dbReference type="ARBA" id="ARBA00023015"/>
    </source>
</evidence>
<keyword evidence="5" id="KW-0804">Transcription</keyword>
<organism evidence="7 9">
    <name type="scientific">Acetobacter ghanensis</name>
    <dbReference type="NCBI Taxonomy" id="431306"/>
    <lineage>
        <taxon>Bacteria</taxon>
        <taxon>Pseudomonadati</taxon>
        <taxon>Pseudomonadota</taxon>
        <taxon>Alphaproteobacteria</taxon>
        <taxon>Acetobacterales</taxon>
        <taxon>Acetobacteraceae</taxon>
        <taxon>Acetobacter</taxon>
    </lineage>
</organism>
<dbReference type="SUPFAM" id="SSF46785">
    <property type="entry name" value="Winged helix' DNA-binding domain"/>
    <property type="match status" value="1"/>
</dbReference>
<dbReference type="InterPro" id="IPR039422">
    <property type="entry name" value="MarR/SlyA-like"/>
</dbReference>
<dbReference type="RefSeq" id="WP_059024918.1">
    <property type="nucleotide sequence ID" value="NZ_LN609303.1"/>
</dbReference>
<dbReference type="GO" id="GO:0003700">
    <property type="term" value="F:DNA-binding transcription factor activity"/>
    <property type="evidence" value="ECO:0007669"/>
    <property type="project" value="InterPro"/>
</dbReference>